<protein>
    <submittedName>
        <fullName evidence="2">Uncharacterized protein</fullName>
    </submittedName>
</protein>
<keyword evidence="3" id="KW-1185">Reference proteome</keyword>
<sequence>TPILASDEKARELNSLATNAATALALKAAPHPDDPFRLPAKASDRPSLSRADWTRDAADGQWHRQVKTGVSGENNRGLYEQQTASPARAADLDAQAAAVVARNLANG</sequence>
<dbReference type="EMBL" id="MIGX01000365">
    <property type="protein sequence ID" value="PPT72250.1"/>
    <property type="molecule type" value="Genomic_DNA"/>
</dbReference>
<proteinExistence type="predicted"/>
<evidence type="ECO:0000313" key="3">
    <source>
        <dbReference type="Proteomes" id="UP000239898"/>
    </source>
</evidence>
<evidence type="ECO:0000313" key="2">
    <source>
        <dbReference type="EMBL" id="PPT72250.1"/>
    </source>
</evidence>
<feature type="non-terminal residue" evidence="2">
    <location>
        <position position="1"/>
    </location>
</feature>
<dbReference type="AlphaFoldDB" id="A0A2S6YYQ8"/>
<reference evidence="2 3" key="1">
    <citation type="submission" date="2016-08" db="EMBL/GenBank/DDBJ databases">
        <title>Evolution of the type three secretion system and type three effector repertoires in Xanthomonas.</title>
        <authorList>
            <person name="Merda D."/>
            <person name="Briand M."/>
            <person name="Bosis E."/>
            <person name="Rousseau C."/>
            <person name="Portier P."/>
            <person name="Jacques M.-A."/>
            <person name="Fischer-Le Saux M."/>
        </authorList>
    </citation>
    <scope>NUCLEOTIDE SEQUENCE [LARGE SCALE GENOMIC DNA]</scope>
    <source>
        <strain evidence="2 3">CFBP 4691</strain>
    </source>
</reference>
<evidence type="ECO:0000256" key="1">
    <source>
        <dbReference type="SAM" id="MobiDB-lite"/>
    </source>
</evidence>
<accession>A0A2S6YYQ8</accession>
<comment type="caution">
    <text evidence="2">The sequence shown here is derived from an EMBL/GenBank/DDBJ whole genome shotgun (WGS) entry which is preliminary data.</text>
</comment>
<gene>
    <name evidence="2" type="ORF">XthCFBP4691_20735</name>
</gene>
<feature type="region of interest" description="Disordered" evidence="1">
    <location>
        <begin position="31"/>
        <end position="54"/>
    </location>
</feature>
<organism evidence="2 3">
    <name type="scientific">Xanthomonas theicola</name>
    <dbReference type="NCBI Taxonomy" id="56464"/>
    <lineage>
        <taxon>Bacteria</taxon>
        <taxon>Pseudomonadati</taxon>
        <taxon>Pseudomonadota</taxon>
        <taxon>Gammaproteobacteria</taxon>
        <taxon>Lysobacterales</taxon>
        <taxon>Lysobacteraceae</taxon>
        <taxon>Xanthomonas</taxon>
    </lineage>
</organism>
<name>A0A2S6YYQ8_9XANT</name>
<feature type="non-terminal residue" evidence="2">
    <location>
        <position position="107"/>
    </location>
</feature>
<dbReference type="Proteomes" id="UP000239898">
    <property type="component" value="Unassembled WGS sequence"/>
</dbReference>